<evidence type="ECO:0000313" key="9">
    <source>
        <dbReference type="EMBL" id="KAL3424378.1"/>
    </source>
</evidence>
<dbReference type="Pfam" id="PF02229">
    <property type="entry name" value="PC4"/>
    <property type="match status" value="1"/>
</dbReference>
<organism evidence="9 10">
    <name type="scientific">Phlyctema vagabunda</name>
    <dbReference type="NCBI Taxonomy" id="108571"/>
    <lineage>
        <taxon>Eukaryota</taxon>
        <taxon>Fungi</taxon>
        <taxon>Dikarya</taxon>
        <taxon>Ascomycota</taxon>
        <taxon>Pezizomycotina</taxon>
        <taxon>Leotiomycetes</taxon>
        <taxon>Helotiales</taxon>
        <taxon>Dermateaceae</taxon>
        <taxon>Phlyctema</taxon>
    </lineage>
</organism>
<dbReference type="PANTHER" id="PTHR13215">
    <property type="entry name" value="RNA POLYMERASE II TRANSCRIPTIONAL COACTIVATOR"/>
    <property type="match status" value="1"/>
</dbReference>
<dbReference type="Proteomes" id="UP001629113">
    <property type="component" value="Unassembled WGS sequence"/>
</dbReference>
<proteinExistence type="inferred from homology"/>
<keyword evidence="10" id="KW-1185">Reference proteome</keyword>
<evidence type="ECO:0000256" key="1">
    <source>
        <dbReference type="ARBA" id="ARBA00004123"/>
    </source>
</evidence>
<reference evidence="9 10" key="1">
    <citation type="submission" date="2024-06" db="EMBL/GenBank/DDBJ databases">
        <title>Complete genome of Phlyctema vagabunda strain 19-DSS-EL-015.</title>
        <authorList>
            <person name="Fiorenzani C."/>
        </authorList>
    </citation>
    <scope>NUCLEOTIDE SEQUENCE [LARGE SCALE GENOMIC DNA]</scope>
    <source>
        <strain evidence="9 10">19-DSS-EL-015</strain>
    </source>
</reference>
<sequence length="177" mass="19690">MVRARKRSIDEVDEYQSDGGFVSNDEGSSKNAPKSKKPKKEATKSSGGSGAKDDDGNPFWQLSTGRNQRRVGISEFKKVQMVNIREYYEKDSKYLPGKKGISLNIDQYNELLKAIPKINASLRSMGVEIEDTTTGVKNSDDLDPEDPADAEIKPSRKVKAKKEKANIEATSDEEEDE</sequence>
<comment type="similarity">
    <text evidence="2">Belongs to the transcriptional coactivator PC4 family.</text>
</comment>
<evidence type="ECO:0000313" key="10">
    <source>
        <dbReference type="Proteomes" id="UP001629113"/>
    </source>
</evidence>
<keyword evidence="6" id="KW-0539">Nucleus</keyword>
<protein>
    <submittedName>
        <fullName evidence="9">Transcriptional Coactivator p15</fullName>
    </submittedName>
</protein>
<feature type="region of interest" description="Disordered" evidence="7">
    <location>
        <begin position="131"/>
        <end position="177"/>
    </location>
</feature>
<evidence type="ECO:0000256" key="2">
    <source>
        <dbReference type="ARBA" id="ARBA00009001"/>
    </source>
</evidence>
<keyword evidence="5" id="KW-0804">Transcription</keyword>
<feature type="domain" description="Transcriptional coactivator p15 (PC4) C-terminal" evidence="8">
    <location>
        <begin position="67"/>
        <end position="114"/>
    </location>
</feature>
<comment type="subcellular location">
    <subcellularLocation>
        <location evidence="1">Nucleus</location>
    </subcellularLocation>
</comment>
<accession>A0ABR4PM27</accession>
<gene>
    <name evidence="9" type="ORF">PVAG01_03659</name>
</gene>
<dbReference type="Gene3D" id="2.30.31.10">
    <property type="entry name" value="Transcriptional Coactivator Pc4, Chain A"/>
    <property type="match status" value="1"/>
</dbReference>
<keyword evidence="4" id="KW-0238">DNA-binding</keyword>
<name>A0ABR4PM27_9HELO</name>
<keyword evidence="3" id="KW-0805">Transcription regulation</keyword>
<dbReference type="InterPro" id="IPR003173">
    <property type="entry name" value="PC4_C"/>
</dbReference>
<feature type="region of interest" description="Disordered" evidence="7">
    <location>
        <begin position="1"/>
        <end position="71"/>
    </location>
</feature>
<dbReference type="InterPro" id="IPR009044">
    <property type="entry name" value="ssDNA-bd_transcriptional_reg"/>
</dbReference>
<dbReference type="InterPro" id="IPR045125">
    <property type="entry name" value="Sub1/Tcp4-like"/>
</dbReference>
<evidence type="ECO:0000256" key="5">
    <source>
        <dbReference type="ARBA" id="ARBA00023163"/>
    </source>
</evidence>
<evidence type="ECO:0000256" key="7">
    <source>
        <dbReference type="SAM" id="MobiDB-lite"/>
    </source>
</evidence>
<evidence type="ECO:0000256" key="4">
    <source>
        <dbReference type="ARBA" id="ARBA00023125"/>
    </source>
</evidence>
<evidence type="ECO:0000256" key="6">
    <source>
        <dbReference type="ARBA" id="ARBA00023242"/>
    </source>
</evidence>
<evidence type="ECO:0000259" key="8">
    <source>
        <dbReference type="Pfam" id="PF02229"/>
    </source>
</evidence>
<dbReference type="EMBL" id="JBFCZG010000003">
    <property type="protein sequence ID" value="KAL3424378.1"/>
    <property type="molecule type" value="Genomic_DNA"/>
</dbReference>
<evidence type="ECO:0000256" key="3">
    <source>
        <dbReference type="ARBA" id="ARBA00023015"/>
    </source>
</evidence>
<comment type="caution">
    <text evidence="9">The sequence shown here is derived from an EMBL/GenBank/DDBJ whole genome shotgun (WGS) entry which is preliminary data.</text>
</comment>
<dbReference type="SUPFAM" id="SSF54447">
    <property type="entry name" value="ssDNA-binding transcriptional regulator domain"/>
    <property type="match status" value="1"/>
</dbReference>